<sequence>MASSPPPPPPSVPTKYGSCAGVERGRAAGQRRRGRALAREQRRGRGQHNLVVISTWGLRLQQMTWTAMARRPTAVQGLLAPSLSRRTPMRSRAATELGHCLSPRLHLRRPSSPATAPRRRPSPRREPLLLLR</sequence>
<evidence type="ECO:0000313" key="2">
    <source>
        <dbReference type="EMBL" id="JAD81240.1"/>
    </source>
</evidence>
<feature type="region of interest" description="Disordered" evidence="1">
    <location>
        <begin position="102"/>
        <end position="132"/>
    </location>
</feature>
<protein>
    <submittedName>
        <fullName evidence="2">Uncharacterized protein</fullName>
    </submittedName>
</protein>
<dbReference type="AlphaFoldDB" id="A0A0A9D6H2"/>
<reference evidence="2" key="2">
    <citation type="journal article" date="2015" name="Data Brief">
        <title>Shoot transcriptome of the giant reed, Arundo donax.</title>
        <authorList>
            <person name="Barrero R.A."/>
            <person name="Guerrero F.D."/>
            <person name="Moolhuijzen P."/>
            <person name="Goolsby J.A."/>
            <person name="Tidwell J."/>
            <person name="Bellgard S.E."/>
            <person name="Bellgard M.I."/>
        </authorList>
    </citation>
    <scope>NUCLEOTIDE SEQUENCE</scope>
    <source>
        <tissue evidence="2">Shoot tissue taken approximately 20 cm above the soil surface</tissue>
    </source>
</reference>
<feature type="compositionally biased region" description="Pro residues" evidence="1">
    <location>
        <begin position="1"/>
        <end position="12"/>
    </location>
</feature>
<organism evidence="2">
    <name type="scientific">Arundo donax</name>
    <name type="common">Giant reed</name>
    <name type="synonym">Donax arundinaceus</name>
    <dbReference type="NCBI Taxonomy" id="35708"/>
    <lineage>
        <taxon>Eukaryota</taxon>
        <taxon>Viridiplantae</taxon>
        <taxon>Streptophyta</taxon>
        <taxon>Embryophyta</taxon>
        <taxon>Tracheophyta</taxon>
        <taxon>Spermatophyta</taxon>
        <taxon>Magnoliopsida</taxon>
        <taxon>Liliopsida</taxon>
        <taxon>Poales</taxon>
        <taxon>Poaceae</taxon>
        <taxon>PACMAD clade</taxon>
        <taxon>Arundinoideae</taxon>
        <taxon>Arundineae</taxon>
        <taxon>Arundo</taxon>
    </lineage>
</organism>
<reference evidence="2" key="1">
    <citation type="submission" date="2014-09" db="EMBL/GenBank/DDBJ databases">
        <authorList>
            <person name="Magalhaes I.L.F."/>
            <person name="Oliveira U."/>
            <person name="Santos F.R."/>
            <person name="Vidigal T.H.D.A."/>
            <person name="Brescovit A.D."/>
            <person name="Santos A.J."/>
        </authorList>
    </citation>
    <scope>NUCLEOTIDE SEQUENCE</scope>
    <source>
        <tissue evidence="2">Shoot tissue taken approximately 20 cm above the soil surface</tissue>
    </source>
</reference>
<proteinExistence type="predicted"/>
<accession>A0A0A9D6H2</accession>
<feature type="compositionally biased region" description="Basic and acidic residues" evidence="1">
    <location>
        <begin position="123"/>
        <end position="132"/>
    </location>
</feature>
<dbReference type="EMBL" id="GBRH01216655">
    <property type="protein sequence ID" value="JAD81240.1"/>
    <property type="molecule type" value="Transcribed_RNA"/>
</dbReference>
<evidence type="ECO:0000256" key="1">
    <source>
        <dbReference type="SAM" id="MobiDB-lite"/>
    </source>
</evidence>
<name>A0A0A9D6H2_ARUDO</name>
<feature type="region of interest" description="Disordered" evidence="1">
    <location>
        <begin position="1"/>
        <end position="45"/>
    </location>
</feature>